<dbReference type="Pfam" id="PF01370">
    <property type="entry name" value="Epimerase"/>
    <property type="match status" value="1"/>
</dbReference>
<dbReference type="Gene3D" id="3.40.50.720">
    <property type="entry name" value="NAD(P)-binding Rossmann-like Domain"/>
    <property type="match status" value="1"/>
</dbReference>
<sequence length="337" mass="36439">MATNILVTGGAGYIGSHTCKALAAAGFTPITYDNMVYGHDWAVNWGPLVRGDILNRGELDEVFAEFKPAAVLHFAAFAYVGESVTDPEKYYRNNVAGSLSLLSAMRKAGCPHIVFSSTCATYGAPERVPLTEDHPTRPMSPYGTSKLMIEQMLKDFDAAYGMTYTALRYFNAAGADPDGQIGEDHDPETHLIPLVIAAALGRIPRVEVFGTDYPTPDGTAVRDYIHVADLADAHILAVKRLLDGGKSAVYNLGTGTGNSVREVIRTVEEVSGKSVPMVEGPRRAGDSPGLYADSGAIIRELGWNPRYGALRDIVATAWRWHEQGLPSKRHCNLRKSG</sequence>
<dbReference type="PANTHER" id="PTHR43725:SF53">
    <property type="entry name" value="UDP-ARABINOSE 4-EPIMERASE 1"/>
    <property type="match status" value="1"/>
</dbReference>
<evidence type="ECO:0000256" key="10">
    <source>
        <dbReference type="RuleBase" id="RU366046"/>
    </source>
</evidence>
<evidence type="ECO:0000256" key="2">
    <source>
        <dbReference type="ARBA" id="ARBA00001911"/>
    </source>
</evidence>
<evidence type="ECO:0000256" key="7">
    <source>
        <dbReference type="ARBA" id="ARBA00023027"/>
    </source>
</evidence>
<evidence type="ECO:0000256" key="9">
    <source>
        <dbReference type="ARBA" id="ARBA00023277"/>
    </source>
</evidence>
<dbReference type="SUPFAM" id="SSF51735">
    <property type="entry name" value="NAD(P)-binding Rossmann-fold domains"/>
    <property type="match status" value="1"/>
</dbReference>
<dbReference type="KEGG" id="dcb:C3Y92_14540"/>
<organism evidence="12 13">
    <name type="scientific">Solidesulfovibrio carbinolicus</name>
    <dbReference type="NCBI Taxonomy" id="296842"/>
    <lineage>
        <taxon>Bacteria</taxon>
        <taxon>Pseudomonadati</taxon>
        <taxon>Thermodesulfobacteriota</taxon>
        <taxon>Desulfovibrionia</taxon>
        <taxon>Desulfovibrionales</taxon>
        <taxon>Desulfovibrionaceae</taxon>
        <taxon>Solidesulfovibrio</taxon>
    </lineage>
</organism>
<dbReference type="AlphaFoldDB" id="A0A4P6HMU2"/>
<evidence type="ECO:0000256" key="3">
    <source>
        <dbReference type="ARBA" id="ARBA00004947"/>
    </source>
</evidence>
<evidence type="ECO:0000256" key="5">
    <source>
        <dbReference type="ARBA" id="ARBA00013189"/>
    </source>
</evidence>
<dbReference type="NCBIfam" id="TIGR01179">
    <property type="entry name" value="galE"/>
    <property type="match status" value="1"/>
</dbReference>
<dbReference type="OrthoDB" id="9801785at2"/>
<keyword evidence="8 10" id="KW-0413">Isomerase</keyword>
<dbReference type="EMBL" id="CP026538">
    <property type="protein sequence ID" value="QAZ68375.1"/>
    <property type="molecule type" value="Genomic_DNA"/>
</dbReference>
<protein>
    <recommendedName>
        <fullName evidence="6 10">UDP-glucose 4-epimerase</fullName>
        <ecNumber evidence="5 10">5.1.3.2</ecNumber>
    </recommendedName>
</protein>
<accession>A0A4P6HMU2</accession>
<evidence type="ECO:0000256" key="4">
    <source>
        <dbReference type="ARBA" id="ARBA00007637"/>
    </source>
</evidence>
<dbReference type="RefSeq" id="WP_129353806.1">
    <property type="nucleotide sequence ID" value="NZ_CP026538.1"/>
</dbReference>
<evidence type="ECO:0000256" key="8">
    <source>
        <dbReference type="ARBA" id="ARBA00023235"/>
    </source>
</evidence>
<dbReference type="CDD" id="cd05247">
    <property type="entry name" value="UDP_G4E_1_SDR_e"/>
    <property type="match status" value="1"/>
</dbReference>
<dbReference type="InterPro" id="IPR001509">
    <property type="entry name" value="Epimerase_deHydtase"/>
</dbReference>
<evidence type="ECO:0000313" key="13">
    <source>
        <dbReference type="Proteomes" id="UP000293296"/>
    </source>
</evidence>
<dbReference type="GO" id="GO:0003978">
    <property type="term" value="F:UDP-glucose 4-epimerase activity"/>
    <property type="evidence" value="ECO:0007669"/>
    <property type="project" value="UniProtKB-UniRule"/>
</dbReference>
<comment type="catalytic activity">
    <reaction evidence="1 10">
        <text>UDP-alpha-D-glucose = UDP-alpha-D-galactose</text>
        <dbReference type="Rhea" id="RHEA:22168"/>
        <dbReference type="ChEBI" id="CHEBI:58885"/>
        <dbReference type="ChEBI" id="CHEBI:66914"/>
        <dbReference type="EC" id="5.1.3.2"/>
    </reaction>
</comment>
<comment type="pathway">
    <text evidence="3 10">Carbohydrate metabolism; galactose metabolism.</text>
</comment>
<proteinExistence type="inferred from homology"/>
<evidence type="ECO:0000259" key="11">
    <source>
        <dbReference type="Pfam" id="PF01370"/>
    </source>
</evidence>
<feature type="domain" description="NAD-dependent epimerase/dehydratase" evidence="11">
    <location>
        <begin position="5"/>
        <end position="253"/>
    </location>
</feature>
<gene>
    <name evidence="12" type="primary">galE</name>
    <name evidence="12" type="ORF">C3Y92_14540</name>
</gene>
<dbReference type="GO" id="GO:0033499">
    <property type="term" value="P:galactose catabolic process via UDP-galactose, Leloir pathway"/>
    <property type="evidence" value="ECO:0007669"/>
    <property type="project" value="TreeGrafter"/>
</dbReference>
<dbReference type="PANTHER" id="PTHR43725">
    <property type="entry name" value="UDP-GLUCOSE 4-EPIMERASE"/>
    <property type="match status" value="1"/>
</dbReference>
<dbReference type="Proteomes" id="UP000293296">
    <property type="component" value="Chromosome"/>
</dbReference>
<comment type="subunit">
    <text evidence="10">Homodimer.</text>
</comment>
<evidence type="ECO:0000256" key="6">
    <source>
        <dbReference type="ARBA" id="ARBA00018569"/>
    </source>
</evidence>
<keyword evidence="13" id="KW-1185">Reference proteome</keyword>
<keyword evidence="9 10" id="KW-0119">Carbohydrate metabolism</keyword>
<dbReference type="Gene3D" id="3.90.25.10">
    <property type="entry name" value="UDP-galactose 4-epimerase, domain 1"/>
    <property type="match status" value="1"/>
</dbReference>
<dbReference type="InterPro" id="IPR005886">
    <property type="entry name" value="UDP_G4E"/>
</dbReference>
<reference evidence="12 13" key="1">
    <citation type="submission" date="2018-02" db="EMBL/GenBank/DDBJ databases">
        <title>Genome sequence of Desulfovibrio carbinolicus DSM 3852.</title>
        <authorList>
            <person name="Wilbanks E."/>
            <person name="Skennerton C.T."/>
            <person name="Orphan V.J."/>
        </authorList>
    </citation>
    <scope>NUCLEOTIDE SEQUENCE [LARGE SCALE GENOMIC DNA]</scope>
    <source>
        <strain evidence="12 13">DSM 3852</strain>
    </source>
</reference>
<name>A0A4P6HMU2_9BACT</name>
<dbReference type="UniPathway" id="UPA00214"/>
<comment type="similarity">
    <text evidence="4 10">Belongs to the NAD(P)-dependent epimerase/dehydratase family.</text>
</comment>
<keyword evidence="7 10" id="KW-0520">NAD</keyword>
<dbReference type="InterPro" id="IPR036291">
    <property type="entry name" value="NAD(P)-bd_dom_sf"/>
</dbReference>
<evidence type="ECO:0000313" key="12">
    <source>
        <dbReference type="EMBL" id="QAZ68375.1"/>
    </source>
</evidence>
<dbReference type="EC" id="5.1.3.2" evidence="5 10"/>
<evidence type="ECO:0000256" key="1">
    <source>
        <dbReference type="ARBA" id="ARBA00000083"/>
    </source>
</evidence>
<comment type="cofactor">
    <cofactor evidence="2 10">
        <name>NAD(+)</name>
        <dbReference type="ChEBI" id="CHEBI:57540"/>
    </cofactor>
</comment>